<dbReference type="SMART" id="SM01065">
    <property type="entry name" value="CBM_2"/>
    <property type="match status" value="1"/>
</dbReference>
<dbReference type="Gene3D" id="1.50.10.10">
    <property type="match status" value="1"/>
</dbReference>
<dbReference type="Proteomes" id="UP000001812">
    <property type="component" value="Chromosome II"/>
</dbReference>
<dbReference type="CDD" id="cd07430">
    <property type="entry name" value="GH15_N"/>
    <property type="match status" value="1"/>
</dbReference>
<dbReference type="InterPro" id="IPR014718">
    <property type="entry name" value="GH-type_carb-bd"/>
</dbReference>
<dbReference type="Pfam" id="PF00723">
    <property type="entry name" value="Glyco_hydro_15"/>
    <property type="match status" value="1"/>
</dbReference>
<evidence type="ECO:0000259" key="1">
    <source>
        <dbReference type="PROSITE" id="PS51166"/>
    </source>
</evidence>
<gene>
    <name evidence="2" type="ORF">BURPS1710A_A2691</name>
</gene>
<dbReference type="Pfam" id="PF00686">
    <property type="entry name" value="CBM_20"/>
    <property type="match status" value="1"/>
</dbReference>
<dbReference type="GO" id="GO:0004553">
    <property type="term" value="F:hydrolase activity, hydrolyzing O-glycosyl compounds"/>
    <property type="evidence" value="ECO:0007669"/>
    <property type="project" value="UniProtKB-ARBA"/>
</dbReference>
<dbReference type="InterPro" id="IPR013783">
    <property type="entry name" value="Ig-like_fold"/>
</dbReference>
<reference evidence="3" key="1">
    <citation type="submission" date="2007-08" db="EMBL/GenBank/DDBJ databases">
        <title>Annotation of Burkholderia pseudomallei 1710a.</title>
        <authorList>
            <person name="Harkins D.M."/>
            <person name="DeShazer D."/>
            <person name="Woods D.E."/>
            <person name="Brinkac L.M."/>
            <person name="Brown K.A."/>
            <person name="Hung G.C."/>
            <person name="Tuanyok A."/>
            <person name="Zhang B."/>
            <person name="Nierman W.C."/>
        </authorList>
    </citation>
    <scope>NUCLEOTIDE SEQUENCE [LARGE SCALE GENOMIC DNA]</scope>
    <source>
        <strain evidence="3">1710a</strain>
    </source>
</reference>
<dbReference type="PANTHER" id="PTHR31616:SF0">
    <property type="entry name" value="GLUCAN 1,4-ALPHA-GLUCOSIDASE"/>
    <property type="match status" value="1"/>
</dbReference>
<dbReference type="Gene3D" id="2.60.40.10">
    <property type="entry name" value="Immunoglobulins"/>
    <property type="match status" value="1"/>
</dbReference>
<dbReference type="Gene3D" id="2.70.98.10">
    <property type="match status" value="1"/>
</dbReference>
<name>A0A0E1W5E5_BURPE</name>
<dbReference type="InterPro" id="IPR013784">
    <property type="entry name" value="Carb-bd-like_fold"/>
</dbReference>
<evidence type="ECO:0000313" key="2">
    <source>
        <dbReference type="EMBL" id="EET04852.1"/>
    </source>
</evidence>
<dbReference type="InterPro" id="IPR011013">
    <property type="entry name" value="Gal_mutarotase_sf_dom"/>
</dbReference>
<accession>A0A0E1W5E5</accession>
<dbReference type="InterPro" id="IPR011613">
    <property type="entry name" value="GH15-like"/>
</dbReference>
<dbReference type="CDD" id="cd05808">
    <property type="entry name" value="CBM20_alpha_amylase"/>
    <property type="match status" value="1"/>
</dbReference>
<dbReference type="EMBL" id="CM000833">
    <property type="protein sequence ID" value="EET04852.1"/>
    <property type="molecule type" value="Genomic_DNA"/>
</dbReference>
<proteinExistence type="predicted"/>
<dbReference type="SUPFAM" id="SSF74650">
    <property type="entry name" value="Galactose mutarotase-like"/>
    <property type="match status" value="1"/>
</dbReference>
<organism evidence="2 3">
    <name type="scientific">Burkholderia pseudomallei 1710a</name>
    <dbReference type="NCBI Taxonomy" id="320371"/>
    <lineage>
        <taxon>Bacteria</taxon>
        <taxon>Pseudomonadati</taxon>
        <taxon>Pseudomonadota</taxon>
        <taxon>Betaproteobacteria</taxon>
        <taxon>Burkholderiales</taxon>
        <taxon>Burkholderiaceae</taxon>
        <taxon>Burkholderia</taxon>
        <taxon>pseudomallei group</taxon>
    </lineage>
</organism>
<dbReference type="InterPro" id="IPR012341">
    <property type="entry name" value="6hp_glycosidase-like_sf"/>
</dbReference>
<dbReference type="GO" id="GO:0016757">
    <property type="term" value="F:glycosyltransferase activity"/>
    <property type="evidence" value="ECO:0007669"/>
    <property type="project" value="UniProtKB-ARBA"/>
</dbReference>
<feature type="domain" description="CBM20" evidence="1">
    <location>
        <begin position="802"/>
        <end position="904"/>
    </location>
</feature>
<dbReference type="HOGENOM" id="CLU_010471_0_0_4"/>
<dbReference type="SUPFAM" id="SSF49452">
    <property type="entry name" value="Starch-binding domain-like"/>
    <property type="match status" value="1"/>
</dbReference>
<dbReference type="InterPro" id="IPR002044">
    <property type="entry name" value="CBM20"/>
</dbReference>
<dbReference type="AlphaFoldDB" id="A0A0E1W5E5"/>
<dbReference type="InterPro" id="IPR015220">
    <property type="entry name" value="Glucodextranase_N"/>
</dbReference>
<reference evidence="2 3" key="2">
    <citation type="submission" date="2009-05" db="EMBL/GenBank/DDBJ databases">
        <authorList>
            <person name="Harkins D.M."/>
            <person name="DeShazer D."/>
            <person name="Woods D.E."/>
            <person name="Brinkac L.M."/>
            <person name="Brown K.A."/>
            <person name="Hung G.C."/>
            <person name="Tuanyok A."/>
            <person name="Zhang B."/>
            <person name="Nierman W.C."/>
        </authorList>
    </citation>
    <scope>NUCLEOTIDE SEQUENCE [LARGE SCALE GENOMIC DNA]</scope>
    <source>
        <strain evidence="2 3">1710a</strain>
    </source>
</reference>
<dbReference type="PANTHER" id="PTHR31616">
    <property type="entry name" value="TREHALASE"/>
    <property type="match status" value="1"/>
</dbReference>
<evidence type="ECO:0000313" key="3">
    <source>
        <dbReference type="Proteomes" id="UP000001812"/>
    </source>
</evidence>
<protein>
    <submittedName>
        <fullName evidence="2">Putative glucan 1,4-alpha-glucosidase</fullName>
    </submittedName>
</protein>
<dbReference type="Pfam" id="PF09137">
    <property type="entry name" value="Glucodextran_N"/>
    <property type="match status" value="1"/>
</dbReference>
<dbReference type="GO" id="GO:0005975">
    <property type="term" value="P:carbohydrate metabolic process"/>
    <property type="evidence" value="ECO:0007669"/>
    <property type="project" value="InterPro"/>
</dbReference>
<dbReference type="PROSITE" id="PS51166">
    <property type="entry name" value="CBM20"/>
    <property type="match status" value="1"/>
</dbReference>
<sequence length="904" mass="96124">MRYSGCCFATRITTDAFITETKKMSARHFGFKQAVLVGSLAALAGAAALPANTSAAEAFGSPGAAPVRGPAAKSFLGTAVNGASRVYFTGYRGILSEVYYPVLDTPESVDLQFLVGDAGKTFVDEEKQQAYSAAQTDTRTMSWQVTTGNSSHNWQIRKIVFADPNHNAIVQRVTFTALNGRKVGDFNLYMLSKPYLDNAGANNTAQTVSGSGGTALVANHNSRYSALVASRPWKVVNGVGMTSNGFVGQSDGWTDLLGGTADKTMDWTFSSATNGNVAQMGWLDLGDPSATSVSFDVVLGFGGTQDQALGDANTVLGSDLAGEQQQYDTGWHNYAAGLSSQNGAADDGYYLAAMTLKTMQDKSNGAMIAGIGTPWGETQGDANAGGYHLVWPRDLFKFANALTTAGDTSSATSVVNYLFNTLQQTTDCGTAEYNAPGCAQGYSRVGRFPQNAWVNGWPYWQGTQMDEQAMPIILAWRLGPSVFNPLWPKIKLTADYIVNTGPWTYQERWEENAGYSPSTIAAEIAGLVTAADIATQNGDTASAARYLAAADYWQENVAAWTYTSSGAFGNGSYYIRINPAGRAGTGTDRASFAPTAGPDTPQTLSVKNGGGSHDARRVVDGGFFELVRMGVKRATDPTIANTISVYDSVLGQTLNVANAPALSPNAWFRYNFDGYGEHNDGGDFDGTGAGRLWPIFTAERGMVEIARQGSGGAGSAYFSTLKQLTTPEGFVPEQVWSNSTTLPDGWAVTTPAGYTPGQPTKSMAPLNWAMGEYISLLASIQAGRIVDVPSVVCARYNNCAAPPQSGQVPVAVNVNASTQLGQQMYVTGNVAALGNWNTDLGIPVDPASYPVWRNTVNLPAAQAIQYKYYRKNADGSVTWENRSGNRQLQTPASGTLALNDQVSW</sequence>
<dbReference type="SUPFAM" id="SSF48208">
    <property type="entry name" value="Six-hairpin glycosidases"/>
    <property type="match status" value="1"/>
</dbReference>
<dbReference type="InterPro" id="IPR008928">
    <property type="entry name" value="6-hairpin_glycosidase_sf"/>
</dbReference>
<dbReference type="GO" id="GO:2001070">
    <property type="term" value="F:starch binding"/>
    <property type="evidence" value="ECO:0007669"/>
    <property type="project" value="InterPro"/>
</dbReference>